<evidence type="ECO:0000256" key="8">
    <source>
        <dbReference type="ARBA" id="ARBA00023209"/>
    </source>
</evidence>
<reference evidence="12" key="1">
    <citation type="journal article" date="2019" name="Int. J. Syst. Evol. Microbiol.">
        <title>The Global Catalogue of Microorganisms (GCM) 10K type strain sequencing project: providing services to taxonomists for standard genome sequencing and annotation.</title>
        <authorList>
            <consortium name="The Broad Institute Genomics Platform"/>
            <consortium name="The Broad Institute Genome Sequencing Center for Infectious Disease"/>
            <person name="Wu L."/>
            <person name="Ma J."/>
        </authorList>
    </citation>
    <scope>NUCLEOTIDE SEQUENCE [LARGE SCALE GENOMIC DNA]</scope>
    <source>
        <strain evidence="12">JCM 18204</strain>
    </source>
</reference>
<organism evidence="11 12">
    <name type="scientific">Lysobacter hankyongensis</name>
    <dbReference type="NCBI Taxonomy" id="1176535"/>
    <lineage>
        <taxon>Bacteria</taxon>
        <taxon>Pseudomonadati</taxon>
        <taxon>Pseudomonadota</taxon>
        <taxon>Gammaproteobacteria</taxon>
        <taxon>Lysobacterales</taxon>
        <taxon>Lysobacteraceae</taxon>
        <taxon>Lysobacter</taxon>
    </lineage>
</organism>
<keyword evidence="9 10" id="KW-1208">Phospholipid metabolism</keyword>
<comment type="catalytic activity">
    <reaction evidence="10">
        <text>an acyl phosphate + sn-glycerol 3-phosphate = a 1-acyl-sn-glycero-3-phosphate + phosphate</text>
        <dbReference type="Rhea" id="RHEA:34075"/>
        <dbReference type="ChEBI" id="CHEBI:43474"/>
        <dbReference type="ChEBI" id="CHEBI:57597"/>
        <dbReference type="ChEBI" id="CHEBI:57970"/>
        <dbReference type="ChEBI" id="CHEBI:59918"/>
        <dbReference type="EC" id="2.3.1.275"/>
    </reaction>
</comment>
<keyword evidence="8 10" id="KW-0594">Phospholipid biosynthesis</keyword>
<evidence type="ECO:0000313" key="11">
    <source>
        <dbReference type="EMBL" id="GAA4794484.1"/>
    </source>
</evidence>
<dbReference type="NCBIfam" id="TIGR00023">
    <property type="entry name" value="glycerol-3-phosphate 1-O-acyltransferase PlsY"/>
    <property type="match status" value="1"/>
</dbReference>
<dbReference type="HAMAP" id="MF_01043">
    <property type="entry name" value="PlsY"/>
    <property type="match status" value="1"/>
</dbReference>
<keyword evidence="1 10" id="KW-1003">Cell membrane</keyword>
<keyword evidence="7 10" id="KW-0472">Membrane</keyword>
<feature type="transmembrane region" description="Helical" evidence="10">
    <location>
        <begin position="85"/>
        <end position="103"/>
    </location>
</feature>
<evidence type="ECO:0000256" key="5">
    <source>
        <dbReference type="ARBA" id="ARBA00022989"/>
    </source>
</evidence>
<proteinExistence type="inferred from homology"/>
<dbReference type="Pfam" id="PF02660">
    <property type="entry name" value="G3P_acyltransf"/>
    <property type="match status" value="1"/>
</dbReference>
<sequence length="211" mass="21952">MNSIVLSSGLILAAYLLGSLSGSLLLGRLRGIDIRTQGSGNAGGTNAFRTQGAKFALGVVIIDIGKGALAAWLGLRFADASNAAWLAYATAFAAALGHVWPLWHGFRGGKGAATVVGGIAVLWPMAIPVLLAVWLGTLILTGYVGLSTILTGLTVAILALATQADAPRLAFAVAIALLLLFTHRANVARLRAGTESRFDKARLLHRMTRRA</sequence>
<keyword evidence="5 10" id="KW-1133">Transmembrane helix</keyword>
<accession>A0ABP9BH36</accession>
<feature type="transmembrane region" description="Helical" evidence="10">
    <location>
        <begin position="6"/>
        <end position="26"/>
    </location>
</feature>
<keyword evidence="4 10" id="KW-0812">Transmembrane</keyword>
<comment type="subunit">
    <text evidence="10">Probably interacts with PlsX.</text>
</comment>
<gene>
    <name evidence="10 11" type="primary">plsY</name>
    <name evidence="11" type="ORF">GCM10023307_20130</name>
</gene>
<dbReference type="EMBL" id="BAABJE010000010">
    <property type="protein sequence ID" value="GAA4794484.1"/>
    <property type="molecule type" value="Genomic_DNA"/>
</dbReference>
<keyword evidence="6 10" id="KW-0443">Lipid metabolism</keyword>
<evidence type="ECO:0000256" key="1">
    <source>
        <dbReference type="ARBA" id="ARBA00022475"/>
    </source>
</evidence>
<feature type="transmembrane region" description="Helical" evidence="10">
    <location>
        <begin position="55"/>
        <end position="73"/>
    </location>
</feature>
<keyword evidence="12" id="KW-1185">Reference proteome</keyword>
<evidence type="ECO:0000256" key="3">
    <source>
        <dbReference type="ARBA" id="ARBA00022679"/>
    </source>
</evidence>
<name>A0ABP9BH36_9GAMM</name>
<dbReference type="PANTHER" id="PTHR30309">
    <property type="entry name" value="INNER MEMBRANE PROTEIN YGIH"/>
    <property type="match status" value="1"/>
</dbReference>
<comment type="pathway">
    <text evidence="10">Lipid metabolism; phospholipid metabolism.</text>
</comment>
<evidence type="ECO:0000256" key="2">
    <source>
        <dbReference type="ARBA" id="ARBA00022516"/>
    </source>
</evidence>
<feature type="transmembrane region" description="Helical" evidence="10">
    <location>
        <begin position="115"/>
        <end position="136"/>
    </location>
</feature>
<dbReference type="Proteomes" id="UP001499959">
    <property type="component" value="Unassembled WGS sequence"/>
</dbReference>
<comment type="function">
    <text evidence="10">Catalyzes the transfer of an acyl group from acyl-phosphate (acyl-PO(4)) to glycerol-3-phosphate (G3P) to form lysophosphatidic acid (LPA). This enzyme utilizes acyl-phosphate as fatty acyl donor, but not acyl-CoA or acyl-ACP.</text>
</comment>
<comment type="similarity">
    <text evidence="10">Belongs to the PlsY family.</text>
</comment>
<evidence type="ECO:0000256" key="10">
    <source>
        <dbReference type="HAMAP-Rule" id="MF_01043"/>
    </source>
</evidence>
<evidence type="ECO:0000256" key="7">
    <source>
        <dbReference type="ARBA" id="ARBA00023136"/>
    </source>
</evidence>
<evidence type="ECO:0000313" key="12">
    <source>
        <dbReference type="Proteomes" id="UP001499959"/>
    </source>
</evidence>
<dbReference type="EC" id="2.3.1.275" evidence="10"/>
<evidence type="ECO:0000256" key="4">
    <source>
        <dbReference type="ARBA" id="ARBA00022692"/>
    </source>
</evidence>
<evidence type="ECO:0000256" key="9">
    <source>
        <dbReference type="ARBA" id="ARBA00023264"/>
    </source>
</evidence>
<keyword evidence="3 10" id="KW-0808">Transferase</keyword>
<keyword evidence="2 10" id="KW-0444">Lipid biosynthesis</keyword>
<dbReference type="SMART" id="SM01207">
    <property type="entry name" value="G3P_acyltransf"/>
    <property type="match status" value="1"/>
</dbReference>
<dbReference type="RefSeq" id="WP_345303195.1">
    <property type="nucleotide sequence ID" value="NZ_BAABJE010000010.1"/>
</dbReference>
<comment type="subcellular location">
    <subcellularLocation>
        <location evidence="10">Cell membrane</location>
        <topology evidence="10">Multi-pass membrane protein</topology>
    </subcellularLocation>
</comment>
<protein>
    <recommendedName>
        <fullName evidence="10">Glycerol-3-phosphate acyltransferase</fullName>
    </recommendedName>
    <alternativeName>
        <fullName evidence="10">Acyl-PO4 G3P acyltransferase</fullName>
    </alternativeName>
    <alternativeName>
        <fullName evidence="10">Acyl-phosphate--glycerol-3-phosphate acyltransferase</fullName>
    </alternativeName>
    <alternativeName>
        <fullName evidence="10">G3P acyltransferase</fullName>
        <shortName evidence="10">GPAT</shortName>
        <ecNumber evidence="10">2.3.1.275</ecNumber>
    </alternativeName>
    <alternativeName>
        <fullName evidence="10">Lysophosphatidic acid synthase</fullName>
        <shortName evidence="10">LPA synthase</shortName>
    </alternativeName>
</protein>
<feature type="transmembrane region" description="Helical" evidence="10">
    <location>
        <begin position="142"/>
        <end position="162"/>
    </location>
</feature>
<evidence type="ECO:0000256" key="6">
    <source>
        <dbReference type="ARBA" id="ARBA00023098"/>
    </source>
</evidence>
<dbReference type="PANTHER" id="PTHR30309:SF0">
    <property type="entry name" value="GLYCEROL-3-PHOSPHATE ACYLTRANSFERASE-RELATED"/>
    <property type="match status" value="1"/>
</dbReference>
<comment type="caution">
    <text evidence="11">The sequence shown here is derived from an EMBL/GenBank/DDBJ whole genome shotgun (WGS) entry which is preliminary data.</text>
</comment>
<dbReference type="InterPro" id="IPR003811">
    <property type="entry name" value="G3P_acylTferase_PlsY"/>
</dbReference>